<sequence length="54" mass="6127">MDSTISTAEDTLMDLHKARFVIDMVRKKGERASSEMITFLCQEDKCLSETLGLM</sequence>
<evidence type="ECO:0000313" key="2">
    <source>
        <dbReference type="Proteomes" id="UP000472263"/>
    </source>
</evidence>
<dbReference type="InterPro" id="IPR011029">
    <property type="entry name" value="DEATH-like_dom_sf"/>
</dbReference>
<protein>
    <recommendedName>
        <fullName evidence="3">CARD domain-containing protein</fullName>
    </recommendedName>
</protein>
<dbReference type="AlphaFoldDB" id="A0A667YRU3"/>
<reference evidence="1" key="2">
    <citation type="submission" date="2025-08" db="UniProtKB">
        <authorList>
            <consortium name="Ensembl"/>
        </authorList>
    </citation>
    <scope>IDENTIFICATION</scope>
</reference>
<proteinExistence type="predicted"/>
<keyword evidence="2" id="KW-1185">Reference proteome</keyword>
<accession>A0A667YRU3</accession>
<dbReference type="Gene3D" id="1.10.533.10">
    <property type="entry name" value="Death Domain, Fas"/>
    <property type="match status" value="1"/>
</dbReference>
<evidence type="ECO:0008006" key="3">
    <source>
        <dbReference type="Google" id="ProtNLM"/>
    </source>
</evidence>
<evidence type="ECO:0000313" key="1">
    <source>
        <dbReference type="Ensembl" id="ENSMMDP00005029158.1"/>
    </source>
</evidence>
<dbReference type="Ensembl" id="ENSMMDT00005029847.1">
    <property type="protein sequence ID" value="ENSMMDP00005029158.1"/>
    <property type="gene ID" value="ENSMMDG00005013880.1"/>
</dbReference>
<name>A0A667YRU3_9TELE</name>
<dbReference type="Proteomes" id="UP000472263">
    <property type="component" value="Chromosome 20"/>
</dbReference>
<reference evidence="1" key="1">
    <citation type="submission" date="2019-06" db="EMBL/GenBank/DDBJ databases">
        <authorList>
            <consortium name="Wellcome Sanger Institute Data Sharing"/>
        </authorList>
    </citation>
    <scope>NUCLEOTIDE SEQUENCE [LARGE SCALE GENOMIC DNA]</scope>
</reference>
<dbReference type="GeneTree" id="ENSGT01060000248740"/>
<organism evidence="1 2">
    <name type="scientific">Myripristis murdjan</name>
    <name type="common">pinecone soldierfish</name>
    <dbReference type="NCBI Taxonomy" id="586833"/>
    <lineage>
        <taxon>Eukaryota</taxon>
        <taxon>Metazoa</taxon>
        <taxon>Chordata</taxon>
        <taxon>Craniata</taxon>
        <taxon>Vertebrata</taxon>
        <taxon>Euteleostomi</taxon>
        <taxon>Actinopterygii</taxon>
        <taxon>Neopterygii</taxon>
        <taxon>Teleostei</taxon>
        <taxon>Neoteleostei</taxon>
        <taxon>Acanthomorphata</taxon>
        <taxon>Holocentriformes</taxon>
        <taxon>Holocentridae</taxon>
        <taxon>Myripristis</taxon>
    </lineage>
</organism>
<dbReference type="SUPFAM" id="SSF47986">
    <property type="entry name" value="DEATH domain"/>
    <property type="match status" value="1"/>
</dbReference>
<reference evidence="1" key="3">
    <citation type="submission" date="2025-09" db="UniProtKB">
        <authorList>
            <consortium name="Ensembl"/>
        </authorList>
    </citation>
    <scope>IDENTIFICATION</scope>
</reference>
<dbReference type="InParanoid" id="A0A667YRU3"/>